<dbReference type="OrthoDB" id="10064708at2759"/>
<evidence type="ECO:0000313" key="2">
    <source>
        <dbReference type="EMBL" id="KAF8465871.1"/>
    </source>
</evidence>
<evidence type="ECO:0000256" key="1">
    <source>
        <dbReference type="SAM" id="Phobius"/>
    </source>
</evidence>
<keyword evidence="1" id="KW-0812">Transmembrane</keyword>
<organism evidence="2 3">
    <name type="scientific">Russula ochroleuca</name>
    <dbReference type="NCBI Taxonomy" id="152965"/>
    <lineage>
        <taxon>Eukaryota</taxon>
        <taxon>Fungi</taxon>
        <taxon>Dikarya</taxon>
        <taxon>Basidiomycota</taxon>
        <taxon>Agaricomycotina</taxon>
        <taxon>Agaricomycetes</taxon>
        <taxon>Russulales</taxon>
        <taxon>Russulaceae</taxon>
        <taxon>Russula</taxon>
    </lineage>
</organism>
<dbReference type="Proteomes" id="UP000759537">
    <property type="component" value="Unassembled WGS sequence"/>
</dbReference>
<accession>A0A9P5MN36</accession>
<dbReference type="AlphaFoldDB" id="A0A9P5MN36"/>
<keyword evidence="3" id="KW-1185">Reference proteome</keyword>
<protein>
    <submittedName>
        <fullName evidence="2">Uncharacterized protein</fullName>
    </submittedName>
</protein>
<sequence>MRISDNTPSTVLAASVFILDAIFGFFFKPPVGSPFSVVLPLIARASLPIG</sequence>
<reference evidence="2" key="2">
    <citation type="journal article" date="2020" name="Nat. Commun.">
        <title>Large-scale genome sequencing of mycorrhizal fungi provides insights into the early evolution of symbiotic traits.</title>
        <authorList>
            <person name="Miyauchi S."/>
            <person name="Kiss E."/>
            <person name="Kuo A."/>
            <person name="Drula E."/>
            <person name="Kohler A."/>
            <person name="Sanchez-Garcia M."/>
            <person name="Morin E."/>
            <person name="Andreopoulos B."/>
            <person name="Barry K.W."/>
            <person name="Bonito G."/>
            <person name="Buee M."/>
            <person name="Carver A."/>
            <person name="Chen C."/>
            <person name="Cichocki N."/>
            <person name="Clum A."/>
            <person name="Culley D."/>
            <person name="Crous P.W."/>
            <person name="Fauchery L."/>
            <person name="Girlanda M."/>
            <person name="Hayes R.D."/>
            <person name="Keri Z."/>
            <person name="LaButti K."/>
            <person name="Lipzen A."/>
            <person name="Lombard V."/>
            <person name="Magnuson J."/>
            <person name="Maillard F."/>
            <person name="Murat C."/>
            <person name="Nolan M."/>
            <person name="Ohm R.A."/>
            <person name="Pangilinan J."/>
            <person name="Pereira M.F."/>
            <person name="Perotto S."/>
            <person name="Peter M."/>
            <person name="Pfister S."/>
            <person name="Riley R."/>
            <person name="Sitrit Y."/>
            <person name="Stielow J.B."/>
            <person name="Szollosi G."/>
            <person name="Zifcakova L."/>
            <person name="Stursova M."/>
            <person name="Spatafora J.W."/>
            <person name="Tedersoo L."/>
            <person name="Vaario L.M."/>
            <person name="Yamada A."/>
            <person name="Yan M."/>
            <person name="Wang P."/>
            <person name="Xu J."/>
            <person name="Bruns T."/>
            <person name="Baldrian P."/>
            <person name="Vilgalys R."/>
            <person name="Dunand C."/>
            <person name="Henrissat B."/>
            <person name="Grigoriev I.V."/>
            <person name="Hibbett D."/>
            <person name="Nagy L.G."/>
            <person name="Martin F.M."/>
        </authorList>
    </citation>
    <scope>NUCLEOTIDE SEQUENCE</scope>
    <source>
        <strain evidence="2">Prilba</strain>
    </source>
</reference>
<proteinExistence type="predicted"/>
<keyword evidence="1" id="KW-0472">Membrane</keyword>
<evidence type="ECO:0000313" key="3">
    <source>
        <dbReference type="Proteomes" id="UP000759537"/>
    </source>
</evidence>
<feature type="transmembrane region" description="Helical" evidence="1">
    <location>
        <begin position="7"/>
        <end position="27"/>
    </location>
</feature>
<gene>
    <name evidence="2" type="ORF">DFH94DRAFT_639567</name>
</gene>
<keyword evidence="1" id="KW-1133">Transmembrane helix</keyword>
<name>A0A9P5MN36_9AGAM</name>
<dbReference type="EMBL" id="WHVB01000044">
    <property type="protein sequence ID" value="KAF8465871.1"/>
    <property type="molecule type" value="Genomic_DNA"/>
</dbReference>
<comment type="caution">
    <text evidence="2">The sequence shown here is derived from an EMBL/GenBank/DDBJ whole genome shotgun (WGS) entry which is preliminary data.</text>
</comment>
<reference evidence="2" key="1">
    <citation type="submission" date="2019-10" db="EMBL/GenBank/DDBJ databases">
        <authorList>
            <consortium name="DOE Joint Genome Institute"/>
            <person name="Kuo A."/>
            <person name="Miyauchi S."/>
            <person name="Kiss E."/>
            <person name="Drula E."/>
            <person name="Kohler A."/>
            <person name="Sanchez-Garcia M."/>
            <person name="Andreopoulos B."/>
            <person name="Barry K.W."/>
            <person name="Bonito G."/>
            <person name="Buee M."/>
            <person name="Carver A."/>
            <person name="Chen C."/>
            <person name="Cichocki N."/>
            <person name="Clum A."/>
            <person name="Culley D."/>
            <person name="Crous P.W."/>
            <person name="Fauchery L."/>
            <person name="Girlanda M."/>
            <person name="Hayes R."/>
            <person name="Keri Z."/>
            <person name="LaButti K."/>
            <person name="Lipzen A."/>
            <person name="Lombard V."/>
            <person name="Magnuson J."/>
            <person name="Maillard F."/>
            <person name="Morin E."/>
            <person name="Murat C."/>
            <person name="Nolan M."/>
            <person name="Ohm R."/>
            <person name="Pangilinan J."/>
            <person name="Pereira M."/>
            <person name="Perotto S."/>
            <person name="Peter M."/>
            <person name="Riley R."/>
            <person name="Sitrit Y."/>
            <person name="Stielow B."/>
            <person name="Szollosi G."/>
            <person name="Zifcakova L."/>
            <person name="Stursova M."/>
            <person name="Spatafora J.W."/>
            <person name="Tedersoo L."/>
            <person name="Vaario L.-M."/>
            <person name="Yamada A."/>
            <person name="Yan M."/>
            <person name="Wang P."/>
            <person name="Xu J."/>
            <person name="Bruns T."/>
            <person name="Baldrian P."/>
            <person name="Vilgalys R."/>
            <person name="Henrissat B."/>
            <person name="Grigoriev I.V."/>
            <person name="Hibbett D."/>
            <person name="Nagy L.G."/>
            <person name="Martin F.M."/>
        </authorList>
    </citation>
    <scope>NUCLEOTIDE SEQUENCE</scope>
    <source>
        <strain evidence="2">Prilba</strain>
    </source>
</reference>